<accession>A0A5B8SWE5</accession>
<gene>
    <name evidence="1" type="ORF">FGL86_16165</name>
</gene>
<dbReference type="OrthoDB" id="9790745at2"/>
<protein>
    <submittedName>
        <fullName evidence="1">DUF488 domain-containing protein</fullName>
    </submittedName>
</protein>
<organism evidence="1 2">
    <name type="scientific">Pistricoccus aurantiacus</name>
    <dbReference type="NCBI Taxonomy" id="1883414"/>
    <lineage>
        <taxon>Bacteria</taxon>
        <taxon>Pseudomonadati</taxon>
        <taxon>Pseudomonadota</taxon>
        <taxon>Gammaproteobacteria</taxon>
        <taxon>Oceanospirillales</taxon>
        <taxon>Halomonadaceae</taxon>
        <taxon>Pistricoccus</taxon>
    </lineage>
</organism>
<evidence type="ECO:0000313" key="2">
    <source>
        <dbReference type="Proteomes" id="UP000321272"/>
    </source>
</evidence>
<dbReference type="PANTHER" id="PTHR36849:SF1">
    <property type="entry name" value="CYTOPLASMIC PROTEIN"/>
    <property type="match status" value="1"/>
</dbReference>
<dbReference type="AlphaFoldDB" id="A0A5B8SWE5"/>
<proteinExistence type="predicted"/>
<dbReference type="Proteomes" id="UP000321272">
    <property type="component" value="Chromosome"/>
</dbReference>
<dbReference type="PANTHER" id="PTHR36849">
    <property type="entry name" value="CYTOPLASMIC PROTEIN-RELATED"/>
    <property type="match status" value="1"/>
</dbReference>
<dbReference type="EMBL" id="CP042382">
    <property type="protein sequence ID" value="QEA40457.1"/>
    <property type="molecule type" value="Genomic_DNA"/>
</dbReference>
<keyword evidence="2" id="KW-1185">Reference proteome</keyword>
<sequence>MTIQLKRAYDDPQKNDGYRVLVDGMWPRGIAKEDAKLDDWLKDIAPSKELRQWFDHDPERWAEFRRRYLAELKEHREPLRDLAERAKQGTVTLVYATKDEKHNNALVVEQYLKMLGAD</sequence>
<dbReference type="InterPro" id="IPR052552">
    <property type="entry name" value="YeaO-like"/>
</dbReference>
<name>A0A5B8SWE5_9GAMM</name>
<dbReference type="RefSeq" id="WP_147185724.1">
    <property type="nucleotide sequence ID" value="NZ_CP042382.1"/>
</dbReference>
<dbReference type="KEGG" id="paur:FGL86_16165"/>
<reference evidence="1 2" key="1">
    <citation type="submission" date="2019-06" db="EMBL/GenBank/DDBJ databases">
        <title>Genome analyses of bacteria isolated from kimchi.</title>
        <authorList>
            <person name="Lee S."/>
            <person name="Ahn S."/>
            <person name="Roh S."/>
        </authorList>
    </citation>
    <scope>NUCLEOTIDE SEQUENCE [LARGE SCALE GENOMIC DNA]</scope>
    <source>
        <strain evidence="1 2">CBA4606</strain>
    </source>
</reference>
<evidence type="ECO:0000313" key="1">
    <source>
        <dbReference type="EMBL" id="QEA40457.1"/>
    </source>
</evidence>
<dbReference type="Pfam" id="PF22752">
    <property type="entry name" value="DUF488-N3i"/>
    <property type="match status" value="1"/>
</dbReference>